<evidence type="ECO:0000256" key="5">
    <source>
        <dbReference type="ARBA" id="ARBA00022989"/>
    </source>
</evidence>
<dbReference type="PANTHER" id="PTHR13301">
    <property type="entry name" value="X-BOX TRANSCRIPTION FACTOR-RELATED"/>
    <property type="match status" value="1"/>
</dbReference>
<name>A0A8S0R100_OLEEU</name>
<keyword evidence="2" id="KW-0328">Glycosyltransferase</keyword>
<dbReference type="Gramene" id="OE9A009954T1">
    <property type="protein sequence ID" value="OE9A009954C1"/>
    <property type="gene ID" value="OE9A009954"/>
</dbReference>
<evidence type="ECO:0000313" key="9">
    <source>
        <dbReference type="Proteomes" id="UP000594638"/>
    </source>
</evidence>
<evidence type="ECO:0000256" key="3">
    <source>
        <dbReference type="ARBA" id="ARBA00022679"/>
    </source>
</evidence>
<evidence type="ECO:0000256" key="7">
    <source>
        <dbReference type="ARBA" id="ARBA00023316"/>
    </source>
</evidence>
<dbReference type="GO" id="GO:0016760">
    <property type="term" value="F:cellulose synthase (UDP-forming) activity"/>
    <property type="evidence" value="ECO:0007669"/>
    <property type="project" value="InterPro"/>
</dbReference>
<dbReference type="Proteomes" id="UP000594638">
    <property type="component" value="Unassembled WGS sequence"/>
</dbReference>
<evidence type="ECO:0000313" key="8">
    <source>
        <dbReference type="EMBL" id="CAA2972194.1"/>
    </source>
</evidence>
<dbReference type="OrthoDB" id="1929172at2759"/>
<keyword evidence="5" id="KW-1133">Transmembrane helix</keyword>
<reference evidence="8 9" key="1">
    <citation type="submission" date="2019-12" db="EMBL/GenBank/DDBJ databases">
        <authorList>
            <person name="Alioto T."/>
            <person name="Alioto T."/>
            <person name="Gomez Garrido J."/>
        </authorList>
    </citation>
    <scope>NUCLEOTIDE SEQUENCE [LARGE SCALE GENOMIC DNA]</scope>
</reference>
<evidence type="ECO:0000256" key="6">
    <source>
        <dbReference type="ARBA" id="ARBA00023136"/>
    </source>
</evidence>
<accession>A0A8S0R100</accession>
<organism evidence="8 9">
    <name type="scientific">Olea europaea subsp. europaea</name>
    <dbReference type="NCBI Taxonomy" id="158383"/>
    <lineage>
        <taxon>Eukaryota</taxon>
        <taxon>Viridiplantae</taxon>
        <taxon>Streptophyta</taxon>
        <taxon>Embryophyta</taxon>
        <taxon>Tracheophyta</taxon>
        <taxon>Spermatophyta</taxon>
        <taxon>Magnoliopsida</taxon>
        <taxon>eudicotyledons</taxon>
        <taxon>Gunneridae</taxon>
        <taxon>Pentapetalae</taxon>
        <taxon>asterids</taxon>
        <taxon>lamiids</taxon>
        <taxon>Lamiales</taxon>
        <taxon>Oleaceae</taxon>
        <taxon>Oleeae</taxon>
        <taxon>Olea</taxon>
    </lineage>
</organism>
<evidence type="ECO:0000256" key="2">
    <source>
        <dbReference type="ARBA" id="ARBA00022676"/>
    </source>
</evidence>
<keyword evidence="6" id="KW-0472">Membrane</keyword>
<keyword evidence="3" id="KW-0808">Transferase</keyword>
<comment type="subcellular location">
    <subcellularLocation>
        <location evidence="1">Endomembrane system</location>
    </subcellularLocation>
</comment>
<evidence type="ECO:0000256" key="1">
    <source>
        <dbReference type="ARBA" id="ARBA00004308"/>
    </source>
</evidence>
<dbReference type="GO" id="GO:0012505">
    <property type="term" value="C:endomembrane system"/>
    <property type="evidence" value="ECO:0007669"/>
    <property type="project" value="UniProtKB-SubCell"/>
</dbReference>
<dbReference type="EMBL" id="CACTIH010002042">
    <property type="protein sequence ID" value="CAA2972194.1"/>
    <property type="molecule type" value="Genomic_DNA"/>
</dbReference>
<comment type="caution">
    <text evidence="8">The sequence shown here is derived from an EMBL/GenBank/DDBJ whole genome shotgun (WGS) entry which is preliminary data.</text>
</comment>
<sequence>MLGLGCFISEVLFGLYWIITQIVRWNVVYRYEDELPVIDVFVCTADPILEPPSLAQQHHRSTTACRTSAGFRRRLATTCLRHSVEPRSPVAYFALNIDLHDSVFVQEWSTIKKLYEDMKTQIASAVEKGRLSSEIKGSHSGTRRF</sequence>
<dbReference type="InterPro" id="IPR005150">
    <property type="entry name" value="Cellulose_synth"/>
</dbReference>
<dbReference type="GO" id="GO:0030244">
    <property type="term" value="P:cellulose biosynthetic process"/>
    <property type="evidence" value="ECO:0007669"/>
    <property type="project" value="InterPro"/>
</dbReference>
<evidence type="ECO:0000256" key="4">
    <source>
        <dbReference type="ARBA" id="ARBA00022692"/>
    </source>
</evidence>
<keyword evidence="7" id="KW-0961">Cell wall biogenesis/degradation</keyword>
<dbReference type="Pfam" id="PF03552">
    <property type="entry name" value="Cellulose_synt"/>
    <property type="match status" value="1"/>
</dbReference>
<proteinExistence type="predicted"/>
<protein>
    <submittedName>
        <fullName evidence="8">Cellulose synthase E6</fullName>
    </submittedName>
</protein>
<keyword evidence="4" id="KW-0812">Transmembrane</keyword>
<keyword evidence="9" id="KW-1185">Reference proteome</keyword>
<dbReference type="GO" id="GO:0071555">
    <property type="term" value="P:cell wall organization"/>
    <property type="evidence" value="ECO:0007669"/>
    <property type="project" value="UniProtKB-KW"/>
</dbReference>
<gene>
    <name evidence="8" type="ORF">OLEA9_A009954</name>
</gene>
<dbReference type="AlphaFoldDB" id="A0A8S0R100"/>
<dbReference type="GO" id="GO:0016020">
    <property type="term" value="C:membrane"/>
    <property type="evidence" value="ECO:0007669"/>
    <property type="project" value="InterPro"/>
</dbReference>